<sequence length="299" mass="33366">MGYGVEFPANQYGGRKILWGLKGYGLSQTLLDDLGISQTLPEGPKAPRGAVPDEILTAKQCTNFNRLFKELALRDDDGYVVKLIDIVLRFMAWMERSKEADVGEGYCGKLNVGGLEMLFFGEVGCSAARVPVFHLTSARKRYMGRNWFEPGYDESVWPPQDRDKIDVSDIALLLTLAQGQKELKIPVDWNDGNYTVHVMYPTASREELVVLTAHIPHDTVVGITEGHPTIRPFRITRDTVNLNYSGGWENNPIIQVIVGLVEQGIETAKKGGLYPQKNRTEAYPPLDKRTPTGPQESND</sequence>
<evidence type="ECO:0000313" key="3">
    <source>
        <dbReference type="Proteomes" id="UP000717328"/>
    </source>
</evidence>
<reference evidence="2" key="1">
    <citation type="submission" date="2021-02" db="EMBL/GenBank/DDBJ databases">
        <authorList>
            <person name="Nieuwenhuis M."/>
            <person name="Van De Peppel L.J.J."/>
        </authorList>
    </citation>
    <scope>NUCLEOTIDE SEQUENCE</scope>
    <source>
        <strain evidence="2">D49</strain>
    </source>
</reference>
<dbReference type="OrthoDB" id="2976798at2759"/>
<evidence type="ECO:0000256" key="1">
    <source>
        <dbReference type="SAM" id="MobiDB-lite"/>
    </source>
</evidence>
<dbReference type="Proteomes" id="UP000717328">
    <property type="component" value="Unassembled WGS sequence"/>
</dbReference>
<proteinExistence type="predicted"/>
<accession>A0A9P7KJG5</accession>
<protein>
    <submittedName>
        <fullName evidence="2">Uncharacterized protein</fullName>
    </submittedName>
</protein>
<keyword evidence="3" id="KW-1185">Reference proteome</keyword>
<feature type="region of interest" description="Disordered" evidence="1">
    <location>
        <begin position="271"/>
        <end position="299"/>
    </location>
</feature>
<evidence type="ECO:0000313" key="2">
    <source>
        <dbReference type="EMBL" id="KAG5650715.1"/>
    </source>
</evidence>
<gene>
    <name evidence="2" type="ORF">H0H81_011262</name>
</gene>
<organism evidence="2 3">
    <name type="scientific">Sphagnurus paluster</name>
    <dbReference type="NCBI Taxonomy" id="117069"/>
    <lineage>
        <taxon>Eukaryota</taxon>
        <taxon>Fungi</taxon>
        <taxon>Dikarya</taxon>
        <taxon>Basidiomycota</taxon>
        <taxon>Agaricomycotina</taxon>
        <taxon>Agaricomycetes</taxon>
        <taxon>Agaricomycetidae</taxon>
        <taxon>Agaricales</taxon>
        <taxon>Tricholomatineae</taxon>
        <taxon>Lyophyllaceae</taxon>
        <taxon>Sphagnurus</taxon>
    </lineage>
</organism>
<dbReference type="AlphaFoldDB" id="A0A9P7KJG5"/>
<comment type="caution">
    <text evidence="2">The sequence shown here is derived from an EMBL/GenBank/DDBJ whole genome shotgun (WGS) entry which is preliminary data.</text>
</comment>
<dbReference type="EMBL" id="JABCKI010000379">
    <property type="protein sequence ID" value="KAG5650715.1"/>
    <property type="molecule type" value="Genomic_DNA"/>
</dbReference>
<name>A0A9P7KJG5_9AGAR</name>
<reference evidence="2" key="2">
    <citation type="submission" date="2021-10" db="EMBL/GenBank/DDBJ databases">
        <title>Phylogenomics reveals ancestral predisposition of the termite-cultivated fungus Termitomyces towards a domesticated lifestyle.</title>
        <authorList>
            <person name="Auxier B."/>
            <person name="Grum-Grzhimaylo A."/>
            <person name="Cardenas M.E."/>
            <person name="Lodge J.D."/>
            <person name="Laessoe T."/>
            <person name="Pedersen O."/>
            <person name="Smith M.E."/>
            <person name="Kuyper T.W."/>
            <person name="Franco-Molano E.A."/>
            <person name="Baroni T.J."/>
            <person name="Aanen D.K."/>
        </authorList>
    </citation>
    <scope>NUCLEOTIDE SEQUENCE</scope>
    <source>
        <strain evidence="2">D49</strain>
    </source>
</reference>